<dbReference type="KEGG" id="nnu:104601377"/>
<feature type="compositionally biased region" description="Basic and acidic residues" evidence="1">
    <location>
        <begin position="24"/>
        <end position="33"/>
    </location>
</feature>
<proteinExistence type="predicted"/>
<accession>A0A1U8Q596</accession>
<dbReference type="RefSeq" id="XP_019053974.1">
    <property type="nucleotide sequence ID" value="XM_019198429.1"/>
</dbReference>
<dbReference type="Proteomes" id="UP000189703">
    <property type="component" value="Unplaced"/>
</dbReference>
<evidence type="ECO:0000256" key="1">
    <source>
        <dbReference type="SAM" id="MobiDB-lite"/>
    </source>
</evidence>
<dbReference type="InterPro" id="IPR052565">
    <property type="entry name" value="Glutaredoxin-like_YDR286C"/>
</dbReference>
<dbReference type="Gene3D" id="3.40.30.10">
    <property type="entry name" value="Glutaredoxin"/>
    <property type="match status" value="1"/>
</dbReference>
<dbReference type="OrthoDB" id="2016230at2759"/>
<dbReference type="GeneID" id="104601377"/>
<reference evidence="3" key="1">
    <citation type="submission" date="2025-08" db="UniProtKB">
        <authorList>
            <consortium name="RefSeq"/>
        </authorList>
    </citation>
    <scope>IDENTIFICATION</scope>
</reference>
<dbReference type="AlphaFoldDB" id="A0A1U8Q596"/>
<feature type="compositionally biased region" description="Low complexity" evidence="1">
    <location>
        <begin position="8"/>
        <end position="18"/>
    </location>
</feature>
<protein>
    <submittedName>
        <fullName evidence="3">Uncharacterized protein LOC104601377</fullName>
    </submittedName>
</protein>
<name>A0A1U8Q596_NELNU</name>
<dbReference type="PANTHER" id="PTHR33558:SF1">
    <property type="entry name" value="GLUTAREDOXIN-LIKE PROTEIN C5ORF63 HOMOLOG"/>
    <property type="match status" value="1"/>
</dbReference>
<evidence type="ECO:0000313" key="3">
    <source>
        <dbReference type="RefSeq" id="XP_019053974.1"/>
    </source>
</evidence>
<evidence type="ECO:0000313" key="2">
    <source>
        <dbReference type="Proteomes" id="UP000189703"/>
    </source>
</evidence>
<sequence>MQETSLGNERMNNNNTNNRNKKKKSEEYSKEEPEVVATATAVAVPAPFLVGRNRSPSRKLVLYTKPGCCLCDGLKEKPQAAFLVAGPDSLHDVHLQIRSRPITDCRDHRP</sequence>
<feature type="region of interest" description="Disordered" evidence="1">
    <location>
        <begin position="1"/>
        <end position="34"/>
    </location>
</feature>
<keyword evidence="2" id="KW-1185">Reference proteome</keyword>
<organism evidence="2 3">
    <name type="scientific">Nelumbo nucifera</name>
    <name type="common">Sacred lotus</name>
    <dbReference type="NCBI Taxonomy" id="4432"/>
    <lineage>
        <taxon>Eukaryota</taxon>
        <taxon>Viridiplantae</taxon>
        <taxon>Streptophyta</taxon>
        <taxon>Embryophyta</taxon>
        <taxon>Tracheophyta</taxon>
        <taxon>Spermatophyta</taxon>
        <taxon>Magnoliopsida</taxon>
        <taxon>Proteales</taxon>
        <taxon>Nelumbonaceae</taxon>
        <taxon>Nelumbo</taxon>
    </lineage>
</organism>
<dbReference type="PANTHER" id="PTHR33558">
    <property type="entry name" value="GLUTAREDOXIN-LIKE PROTEIN C5ORF63 HOMOLOG"/>
    <property type="match status" value="1"/>
</dbReference>
<gene>
    <name evidence="3" type="primary">LOC104601377</name>
</gene>